<dbReference type="InterPro" id="IPR012910">
    <property type="entry name" value="Plug_dom"/>
</dbReference>
<evidence type="ECO:0000256" key="5">
    <source>
        <dbReference type="ARBA" id="ARBA00022496"/>
    </source>
</evidence>
<evidence type="ECO:0000256" key="10">
    <source>
        <dbReference type="ARBA" id="ARBA00023077"/>
    </source>
</evidence>
<dbReference type="Proteomes" id="UP001180825">
    <property type="component" value="Unassembled WGS sequence"/>
</dbReference>
<feature type="domain" description="TonB-dependent receptor-like beta-barrel" evidence="18">
    <location>
        <begin position="241"/>
        <end position="696"/>
    </location>
</feature>
<dbReference type="Pfam" id="PF00593">
    <property type="entry name" value="TonB_dep_Rec_b-barrel"/>
    <property type="match status" value="1"/>
</dbReference>
<dbReference type="Pfam" id="PF07715">
    <property type="entry name" value="Plug"/>
    <property type="match status" value="1"/>
</dbReference>
<evidence type="ECO:0000259" key="18">
    <source>
        <dbReference type="Pfam" id="PF00593"/>
    </source>
</evidence>
<keyword evidence="4 14" id="KW-1134">Transmembrane beta strand</keyword>
<dbReference type="NCBIfam" id="TIGR01783">
    <property type="entry name" value="TonB-siderophor"/>
    <property type="match status" value="1"/>
</dbReference>
<dbReference type="InterPro" id="IPR037066">
    <property type="entry name" value="Plug_dom_sf"/>
</dbReference>
<keyword evidence="12 20" id="KW-0675">Receptor</keyword>
<keyword evidence="5" id="KW-0410">Iron transport</keyword>
<dbReference type="InterPro" id="IPR010917">
    <property type="entry name" value="TonB_rcpt_CS"/>
</dbReference>
<evidence type="ECO:0000256" key="12">
    <source>
        <dbReference type="ARBA" id="ARBA00023170"/>
    </source>
</evidence>
<evidence type="ECO:0000256" key="8">
    <source>
        <dbReference type="ARBA" id="ARBA00023004"/>
    </source>
</evidence>
<evidence type="ECO:0000256" key="17">
    <source>
        <dbReference type="SAM" id="SignalP"/>
    </source>
</evidence>
<dbReference type="CDD" id="cd01347">
    <property type="entry name" value="ligand_gated_channel"/>
    <property type="match status" value="1"/>
</dbReference>
<evidence type="ECO:0000256" key="6">
    <source>
        <dbReference type="ARBA" id="ARBA00022692"/>
    </source>
</evidence>
<comment type="caution">
    <text evidence="20">The sequence shown here is derived from an EMBL/GenBank/DDBJ whole genome shotgun (WGS) entry which is preliminary data.</text>
</comment>
<keyword evidence="6 14" id="KW-0812">Transmembrane</keyword>
<keyword evidence="11 14" id="KW-0472">Membrane</keyword>
<dbReference type="PROSITE" id="PS01156">
    <property type="entry name" value="TONB_DEPENDENT_REC_2"/>
    <property type="match status" value="1"/>
</dbReference>
<accession>A0ABU2A3S4</accession>
<dbReference type="InterPro" id="IPR010105">
    <property type="entry name" value="TonB_sidphr_rcpt"/>
</dbReference>
<evidence type="ECO:0000313" key="20">
    <source>
        <dbReference type="EMBL" id="MDR7331829.1"/>
    </source>
</evidence>
<keyword evidence="10 16" id="KW-0798">TonB box</keyword>
<protein>
    <submittedName>
        <fullName evidence="20">Iron complex outermembrane receptor protein</fullName>
    </submittedName>
</protein>
<evidence type="ECO:0000256" key="14">
    <source>
        <dbReference type="PROSITE-ProRule" id="PRU01360"/>
    </source>
</evidence>
<keyword evidence="9" id="KW-0406">Ion transport</keyword>
<evidence type="ECO:0000256" key="16">
    <source>
        <dbReference type="RuleBase" id="RU003357"/>
    </source>
</evidence>
<evidence type="ECO:0000256" key="1">
    <source>
        <dbReference type="ARBA" id="ARBA00004571"/>
    </source>
</evidence>
<evidence type="ECO:0000256" key="9">
    <source>
        <dbReference type="ARBA" id="ARBA00023065"/>
    </source>
</evidence>
<keyword evidence="3 14" id="KW-0813">Transport</keyword>
<dbReference type="Gene3D" id="2.170.130.10">
    <property type="entry name" value="TonB-dependent receptor, plug domain"/>
    <property type="match status" value="1"/>
</dbReference>
<reference evidence="20 21" key="1">
    <citation type="submission" date="2023-07" db="EMBL/GenBank/DDBJ databases">
        <title>Sorghum-associated microbial communities from plants grown in Nebraska, USA.</title>
        <authorList>
            <person name="Schachtman D."/>
        </authorList>
    </citation>
    <scope>NUCLEOTIDE SEQUENCE [LARGE SCALE GENOMIC DNA]</scope>
    <source>
        <strain evidence="20 21">BE316</strain>
    </source>
</reference>
<comment type="subcellular location">
    <subcellularLocation>
        <location evidence="1 14">Cell outer membrane</location>
        <topology evidence="1 14">Multi-pass membrane protein</topology>
    </subcellularLocation>
</comment>
<dbReference type="SUPFAM" id="SSF56935">
    <property type="entry name" value="Porins"/>
    <property type="match status" value="1"/>
</dbReference>
<keyword evidence="21" id="KW-1185">Reference proteome</keyword>
<organism evidence="20 21">
    <name type="scientific">Roseateles asaccharophilus</name>
    <dbReference type="NCBI Taxonomy" id="582607"/>
    <lineage>
        <taxon>Bacteria</taxon>
        <taxon>Pseudomonadati</taxon>
        <taxon>Pseudomonadota</taxon>
        <taxon>Betaproteobacteria</taxon>
        <taxon>Burkholderiales</taxon>
        <taxon>Sphaerotilaceae</taxon>
        <taxon>Roseateles</taxon>
    </lineage>
</organism>
<sequence length="729" mass="78660">MKKTHLAAAIASVLAAPAIHAQQAGTNALPAVQVQGKASRTTTLDSVNATGSRLGLTVRETPASLELIDRETLDQRGVRTLDDALNGAAGVTVGGAPGSPGVSSTRGFSGGYITYLFDGTRISVPTMSTRPQDSWNYERVEVLKGPASVLYGEGGIGGAVNFVPRRADRSKPGSEALLAYGSHGSLRAAAGTGGAFGDSGAYRVDFSHQQTDGWREQSAQRMDQLTSAVSLRPSAALALEFSADWTRDDLDADYGIPLVSAAFAKEPTSVVSDAAGRVIDRRMLKTSYNVRDGVMDSDSLWLRARQTWDFAPGWQLRNELSHYSADRLWRNSESYSFVSPDRINRTMGLVSHDHQVWGDRLDISHQGQLFGQPNRFVIGAEVTQTDFGSQRRFSDGSALTDAAFQVSALSPDTGLYVDNAIYFTGAGNRTDVTSDVRTTAVFLEDALKITRAWTAVIGARSERIKLTRTVNDLNATTHPYTAFGARYRPNSLRIGAVYDWSPVTTLFAQAVDAAAPVGSANLLLQSSANGAFPLTRGTQYEVGIKQGFNNVEWTASVYQIEQSNVLSRDPSNPALTVNNGKVSSRGAELSAAWRATPQLTLSGNAALVDAQFDTLVEAGGVSRVGKRPPLVPRQTARLWVAYRLDSLPVTLGAAWTRTGAMFTDNANSIRINGWSRLDLHASWQLKSTRLSLRIRNATDKLYATWSSANTSQFMLGAPRTVELSAKFDF</sequence>
<evidence type="ECO:0000313" key="21">
    <source>
        <dbReference type="Proteomes" id="UP001180825"/>
    </source>
</evidence>
<evidence type="ECO:0000256" key="2">
    <source>
        <dbReference type="ARBA" id="ARBA00009810"/>
    </source>
</evidence>
<feature type="signal peptide" evidence="17">
    <location>
        <begin position="1"/>
        <end position="21"/>
    </location>
</feature>
<comment type="similarity">
    <text evidence="2 14 16">Belongs to the TonB-dependent receptor family.</text>
</comment>
<gene>
    <name evidence="20" type="ORF">J2X21_000955</name>
</gene>
<evidence type="ECO:0000256" key="11">
    <source>
        <dbReference type="ARBA" id="ARBA00023136"/>
    </source>
</evidence>
<evidence type="ECO:0000256" key="15">
    <source>
        <dbReference type="PROSITE-ProRule" id="PRU10144"/>
    </source>
</evidence>
<proteinExistence type="inferred from homology"/>
<dbReference type="InterPro" id="IPR036942">
    <property type="entry name" value="Beta-barrel_TonB_sf"/>
</dbReference>
<feature type="chain" id="PRO_5046235606" evidence="17">
    <location>
        <begin position="22"/>
        <end position="729"/>
    </location>
</feature>
<dbReference type="InterPro" id="IPR039426">
    <property type="entry name" value="TonB-dep_rcpt-like"/>
</dbReference>
<dbReference type="PROSITE" id="PS52016">
    <property type="entry name" value="TONB_DEPENDENT_REC_3"/>
    <property type="match status" value="1"/>
</dbReference>
<evidence type="ECO:0000256" key="7">
    <source>
        <dbReference type="ARBA" id="ARBA00022729"/>
    </source>
</evidence>
<feature type="domain" description="TonB-dependent receptor plug" evidence="19">
    <location>
        <begin position="58"/>
        <end position="159"/>
    </location>
</feature>
<evidence type="ECO:0000259" key="19">
    <source>
        <dbReference type="Pfam" id="PF07715"/>
    </source>
</evidence>
<feature type="short sequence motif" description="TonB C-terminal box" evidence="15">
    <location>
        <begin position="712"/>
        <end position="729"/>
    </location>
</feature>
<keyword evidence="7 17" id="KW-0732">Signal</keyword>
<dbReference type="InterPro" id="IPR000531">
    <property type="entry name" value="Beta-barrel_TonB"/>
</dbReference>
<dbReference type="Gene3D" id="2.40.170.20">
    <property type="entry name" value="TonB-dependent receptor, beta-barrel domain"/>
    <property type="match status" value="1"/>
</dbReference>
<dbReference type="PANTHER" id="PTHR32552">
    <property type="entry name" value="FERRICHROME IRON RECEPTOR-RELATED"/>
    <property type="match status" value="1"/>
</dbReference>
<evidence type="ECO:0000256" key="13">
    <source>
        <dbReference type="ARBA" id="ARBA00023237"/>
    </source>
</evidence>
<name>A0ABU2A3S4_9BURK</name>
<evidence type="ECO:0000256" key="4">
    <source>
        <dbReference type="ARBA" id="ARBA00022452"/>
    </source>
</evidence>
<keyword evidence="13 14" id="KW-0998">Cell outer membrane</keyword>
<dbReference type="PANTHER" id="PTHR32552:SF84">
    <property type="entry name" value="TONB-DEPENDENT RECEPTOR-RELATED"/>
    <property type="match status" value="1"/>
</dbReference>
<dbReference type="RefSeq" id="WP_310325565.1">
    <property type="nucleotide sequence ID" value="NZ_JAVDXV010000002.1"/>
</dbReference>
<dbReference type="EMBL" id="JAVDXV010000002">
    <property type="protein sequence ID" value="MDR7331829.1"/>
    <property type="molecule type" value="Genomic_DNA"/>
</dbReference>
<evidence type="ECO:0000256" key="3">
    <source>
        <dbReference type="ARBA" id="ARBA00022448"/>
    </source>
</evidence>
<keyword evidence="8" id="KW-0408">Iron</keyword>